<dbReference type="RefSeq" id="WP_126866458.1">
    <property type="nucleotide sequence ID" value="NZ_JAUSTX010000009.1"/>
</dbReference>
<dbReference type="OrthoDB" id="286404at2"/>
<protein>
    <submittedName>
        <fullName evidence="1">SDR family NAD(P)-dependent oxidoreductase</fullName>
    </submittedName>
</protein>
<dbReference type="SUPFAM" id="SSF51735">
    <property type="entry name" value="NAD(P)-binding Rossmann-fold domains"/>
    <property type="match status" value="1"/>
</dbReference>
<organism evidence="1 2">
    <name type="scientific">Peribacillus cavernae</name>
    <dbReference type="NCBI Taxonomy" id="1674310"/>
    <lineage>
        <taxon>Bacteria</taxon>
        <taxon>Bacillati</taxon>
        <taxon>Bacillota</taxon>
        <taxon>Bacilli</taxon>
        <taxon>Bacillales</taxon>
        <taxon>Bacillaceae</taxon>
        <taxon>Peribacillus</taxon>
    </lineage>
</organism>
<accession>A0A3S1B2F2</accession>
<dbReference type="InterPro" id="IPR036291">
    <property type="entry name" value="NAD(P)-bd_dom_sf"/>
</dbReference>
<evidence type="ECO:0000313" key="1">
    <source>
        <dbReference type="EMBL" id="RUQ27134.1"/>
    </source>
</evidence>
<dbReference type="Gene3D" id="3.40.50.720">
    <property type="entry name" value="NAD(P)-binding Rossmann-like Domain"/>
    <property type="match status" value="1"/>
</dbReference>
<comment type="caution">
    <text evidence="1">The sequence shown here is derived from an EMBL/GenBank/DDBJ whole genome shotgun (WGS) entry which is preliminary data.</text>
</comment>
<dbReference type="AlphaFoldDB" id="A0A3S1B2F2"/>
<evidence type="ECO:0000313" key="2">
    <source>
        <dbReference type="Proteomes" id="UP000267430"/>
    </source>
</evidence>
<proteinExistence type="predicted"/>
<dbReference type="EMBL" id="RYZZ01000030">
    <property type="protein sequence ID" value="RUQ27134.1"/>
    <property type="molecule type" value="Genomic_DNA"/>
</dbReference>
<name>A0A3S1B2F2_9BACI</name>
<dbReference type="Proteomes" id="UP000267430">
    <property type="component" value="Unassembled WGS sequence"/>
</dbReference>
<gene>
    <name evidence="1" type="ORF">ELQ35_17435</name>
</gene>
<dbReference type="InterPro" id="IPR002347">
    <property type="entry name" value="SDR_fam"/>
</dbReference>
<keyword evidence="2" id="KW-1185">Reference proteome</keyword>
<reference evidence="1 2" key="1">
    <citation type="submission" date="2018-12" db="EMBL/GenBank/DDBJ databases">
        <title>Bacillus chawlae sp. nov., Bacillus glennii sp. nov., and Bacillus saganii sp. nov. Isolated from the Vehicle Assembly Building at Kennedy Space Center where the Viking Spacecraft were Assembled.</title>
        <authorList>
            <person name="Seuylemezian A."/>
            <person name="Vaishampayan P."/>
        </authorList>
    </citation>
    <scope>NUCLEOTIDE SEQUENCE [LARGE SCALE GENOMIC DNA]</scope>
    <source>
        <strain evidence="1 2">L5</strain>
    </source>
</reference>
<dbReference type="Pfam" id="PF00106">
    <property type="entry name" value="adh_short"/>
    <property type="match status" value="1"/>
</dbReference>
<sequence length="96" mass="10471">MDLNLEGRNILVTGVAKGIGRGIAVAAASRGANIALHYQSSEKEASEQQNSLKSLVDNRNEKIINIVGDSREQVINLLFSPQLHVQERVDYRIASA</sequence>